<sequence>MSLARVKSSMLDGGNSPVGNVLMKTTDKVVAFAPPSELEKIQRAGTAQFDTQSGLFTIVFPDGTQATVSGLPTADQLKSGREGTQGKQGIPGTPGADGRDGRDGAPGCPGVKGERGRIGPTGDTGPIGATGDTGPVGPTGPTGPTGNPGRDSAIDDYAAAQVLDPLTGQPIPNAYIASNRDLNTGFTQNMGRQIFSRNQDTVHVIFNTPFINRCASLNITFLNASVNQAKTYAIYNLDGTSASNENFLLGGFILKSTGQNVADWDFFYQATGD</sequence>
<dbReference type="PANTHER" id="PTHR24637">
    <property type="entry name" value="COLLAGEN"/>
    <property type="match status" value="1"/>
</dbReference>
<evidence type="ECO:0000256" key="1">
    <source>
        <dbReference type="SAM" id="MobiDB-lite"/>
    </source>
</evidence>
<organism evidence="2 3">
    <name type="scientific">Erwinia phage pEa_SNUABM_5</name>
    <dbReference type="NCBI Taxonomy" id="2797313"/>
    <lineage>
        <taxon>Viruses</taxon>
        <taxon>Duplodnaviria</taxon>
        <taxon>Heunggongvirae</taxon>
        <taxon>Uroviricota</taxon>
        <taxon>Caudoviricetes</taxon>
        <taxon>Rivsvirus</taxon>
        <taxon>Rivsvirus SNUABM5</taxon>
    </lineage>
</organism>
<reference evidence="2 3" key="1">
    <citation type="submission" date="2020-12" db="EMBL/GenBank/DDBJ databases">
        <title>Complete genome sequence of Erwinia phage pEa_SNUABM_5.</title>
        <authorList>
            <person name="Kim S.G."/>
            <person name="Lee S.B."/>
            <person name="Kwon J."/>
            <person name="Park S.C."/>
        </authorList>
    </citation>
    <scope>NUCLEOTIDE SEQUENCE [LARGE SCALE GENOMIC DNA]</scope>
</reference>
<name>A0A7T8IW51_9CAUD</name>
<evidence type="ECO:0000313" key="2">
    <source>
        <dbReference type="EMBL" id="QQO90244.1"/>
    </source>
</evidence>
<keyword evidence="3" id="KW-1185">Reference proteome</keyword>
<proteinExistence type="predicted"/>
<gene>
    <name evidence="2" type="ORF">pEaSNUABM5_00102</name>
</gene>
<feature type="region of interest" description="Disordered" evidence="1">
    <location>
        <begin position="65"/>
        <end position="152"/>
    </location>
</feature>
<dbReference type="Proteomes" id="UP000596123">
    <property type="component" value="Segment"/>
</dbReference>
<dbReference type="InterPro" id="IPR008160">
    <property type="entry name" value="Collagen"/>
</dbReference>
<accession>A0A7T8IW51</accession>
<dbReference type="EMBL" id="MW366843">
    <property type="protein sequence ID" value="QQO90244.1"/>
    <property type="molecule type" value="Genomic_DNA"/>
</dbReference>
<dbReference type="Pfam" id="PF01391">
    <property type="entry name" value="Collagen"/>
    <property type="match status" value="1"/>
</dbReference>
<evidence type="ECO:0000313" key="3">
    <source>
        <dbReference type="Proteomes" id="UP000596123"/>
    </source>
</evidence>
<protein>
    <submittedName>
        <fullName evidence="2">Putative tail fiber protein</fullName>
    </submittedName>
</protein>